<proteinExistence type="predicted"/>
<protein>
    <submittedName>
        <fullName evidence="1">Uncharacterized protein</fullName>
    </submittedName>
</protein>
<accession>A0A350P9L5</accession>
<sequence length="138" mass="14177">MAIAAKVSSAELTAQVTDRFVGRSFEARLIDASGTSYEPGITNDATFLGFEVPIGTGGYQRQVISYTSSDVSAYTDDGVALTTRATVFAHNGGATTIDFSHAALVWSTGNALTLSAVGTAPSAAVNGTYTNIPVDTTS</sequence>
<dbReference type="EMBL" id="DNAN01000693">
    <property type="protein sequence ID" value="HAW77982.1"/>
    <property type="molecule type" value="Genomic_DNA"/>
</dbReference>
<name>A0A350P9L5_9ALTE</name>
<reference evidence="1 2" key="1">
    <citation type="journal article" date="2018" name="Nat. Biotechnol.">
        <title>A standardized bacterial taxonomy based on genome phylogeny substantially revises the tree of life.</title>
        <authorList>
            <person name="Parks D.H."/>
            <person name="Chuvochina M."/>
            <person name="Waite D.W."/>
            <person name="Rinke C."/>
            <person name="Skarshewski A."/>
            <person name="Chaumeil P.A."/>
            <person name="Hugenholtz P."/>
        </authorList>
    </citation>
    <scope>NUCLEOTIDE SEQUENCE [LARGE SCALE GENOMIC DNA]</scope>
    <source>
        <strain evidence="1">UBA11978</strain>
    </source>
</reference>
<dbReference type="AlphaFoldDB" id="A0A350P9L5"/>
<organism evidence="1 2">
    <name type="scientific">Alteromonas australica</name>
    <dbReference type="NCBI Taxonomy" id="589873"/>
    <lineage>
        <taxon>Bacteria</taxon>
        <taxon>Pseudomonadati</taxon>
        <taxon>Pseudomonadota</taxon>
        <taxon>Gammaproteobacteria</taxon>
        <taxon>Alteromonadales</taxon>
        <taxon>Alteromonadaceae</taxon>
        <taxon>Alteromonas/Salinimonas group</taxon>
        <taxon>Alteromonas</taxon>
    </lineage>
</organism>
<feature type="non-terminal residue" evidence="1">
    <location>
        <position position="138"/>
    </location>
</feature>
<dbReference type="Proteomes" id="UP000263517">
    <property type="component" value="Unassembled WGS sequence"/>
</dbReference>
<evidence type="ECO:0000313" key="1">
    <source>
        <dbReference type="EMBL" id="HAW77982.1"/>
    </source>
</evidence>
<gene>
    <name evidence="1" type="ORF">DCW74_19880</name>
</gene>
<evidence type="ECO:0000313" key="2">
    <source>
        <dbReference type="Proteomes" id="UP000263517"/>
    </source>
</evidence>
<comment type="caution">
    <text evidence="1">The sequence shown here is derived from an EMBL/GenBank/DDBJ whole genome shotgun (WGS) entry which is preliminary data.</text>
</comment>